<sequence>MDKFTLIQEESALIVIDIQERLVPAMPTSQKVIQNTNTLLSVSNKLEIPTIITEQYPKGLGKTVPEIHYNINEVSVHEKITFSSCTDEVINTLKQSGKKKIIITGMETHVCVFQTVRDLLARNYQVFVVGDAVCSRTKENYLNGLSQMSAMGAVISNTETVFFDLLKMAGTQLFKELSKLIK</sequence>
<dbReference type="RefSeq" id="WP_073538499.1">
    <property type="nucleotide sequence ID" value="NZ_CP018335.1"/>
</dbReference>
<reference evidence="2 3" key="1">
    <citation type="submission" date="2016-12" db="EMBL/GenBank/DDBJ databases">
        <title>Complete genome sequence of Clostridium kluyveri JZZ isolated from the pit mud of a Chinese flavor liquor-making factory.</title>
        <authorList>
            <person name="Wang Y."/>
        </authorList>
    </citation>
    <scope>NUCLEOTIDE SEQUENCE [LARGE SCALE GENOMIC DNA]</scope>
    <source>
        <strain evidence="2 3">JZZ</strain>
    </source>
</reference>
<dbReference type="SUPFAM" id="SSF52499">
    <property type="entry name" value="Isochorismatase-like hydrolases"/>
    <property type="match status" value="1"/>
</dbReference>
<dbReference type="Proteomes" id="UP000184604">
    <property type="component" value="Chromosome"/>
</dbReference>
<feature type="domain" description="Isochorismatase-like" evidence="1">
    <location>
        <begin position="11"/>
        <end position="159"/>
    </location>
</feature>
<dbReference type="AlphaFoldDB" id="A0A1L5F774"/>
<evidence type="ECO:0000259" key="1">
    <source>
        <dbReference type="Pfam" id="PF00857"/>
    </source>
</evidence>
<dbReference type="InterPro" id="IPR000868">
    <property type="entry name" value="Isochorismatase-like_dom"/>
</dbReference>
<name>A0A1L5F774_CLOKL</name>
<evidence type="ECO:0000313" key="3">
    <source>
        <dbReference type="Proteomes" id="UP000184604"/>
    </source>
</evidence>
<dbReference type="Pfam" id="PF00857">
    <property type="entry name" value="Isochorismatase"/>
    <property type="match status" value="1"/>
</dbReference>
<dbReference type="Gene3D" id="3.40.50.850">
    <property type="entry name" value="Isochorismatase-like"/>
    <property type="match status" value="1"/>
</dbReference>
<accession>A0A1L5F774</accession>
<organism evidence="2 3">
    <name type="scientific">Clostridium kluyveri</name>
    <dbReference type="NCBI Taxonomy" id="1534"/>
    <lineage>
        <taxon>Bacteria</taxon>
        <taxon>Bacillati</taxon>
        <taxon>Bacillota</taxon>
        <taxon>Clostridia</taxon>
        <taxon>Eubacteriales</taxon>
        <taxon>Clostridiaceae</taxon>
        <taxon>Clostridium</taxon>
    </lineage>
</organism>
<protein>
    <submittedName>
        <fullName evidence="2">Hydrolase</fullName>
    </submittedName>
</protein>
<dbReference type="InterPro" id="IPR036380">
    <property type="entry name" value="Isochorismatase-like_sf"/>
</dbReference>
<dbReference type="OrthoDB" id="9789777at2"/>
<gene>
    <name evidence="2" type="ORF">BS101_08870</name>
</gene>
<evidence type="ECO:0000313" key="2">
    <source>
        <dbReference type="EMBL" id="APM38855.1"/>
    </source>
</evidence>
<proteinExistence type="predicted"/>
<dbReference type="PANTHER" id="PTHR14119:SF3">
    <property type="entry name" value="ISOCHORISMATASE DOMAIN-CONTAINING PROTEIN 2"/>
    <property type="match status" value="1"/>
</dbReference>
<dbReference type="CDD" id="cd01012">
    <property type="entry name" value="YcaC_related"/>
    <property type="match status" value="1"/>
</dbReference>
<dbReference type="EMBL" id="CP018335">
    <property type="protein sequence ID" value="APM38855.1"/>
    <property type="molecule type" value="Genomic_DNA"/>
</dbReference>
<dbReference type="GO" id="GO:0016787">
    <property type="term" value="F:hydrolase activity"/>
    <property type="evidence" value="ECO:0007669"/>
    <property type="project" value="UniProtKB-KW"/>
</dbReference>
<dbReference type="PANTHER" id="PTHR14119">
    <property type="entry name" value="HYDROLASE"/>
    <property type="match status" value="1"/>
</dbReference>
<keyword evidence="2" id="KW-0378">Hydrolase</keyword>
<dbReference type="InterPro" id="IPR050993">
    <property type="entry name" value="Isochorismatase_domain"/>
</dbReference>